<keyword evidence="3" id="KW-1185">Reference proteome</keyword>
<dbReference type="KEGG" id="mets:DK389_11415"/>
<accession>A0A2U8W6J9</accession>
<dbReference type="RefSeq" id="WP_109889670.1">
    <property type="nucleotide sequence ID" value="NZ_CP029550.1"/>
</dbReference>
<reference evidence="3" key="1">
    <citation type="submission" date="2018-05" db="EMBL/GenBank/DDBJ databases">
        <title>Complete Genome Sequence of Methylobacterium sp. 17SD2-17.</title>
        <authorList>
            <person name="Srinivasan S."/>
        </authorList>
    </citation>
    <scope>NUCLEOTIDE SEQUENCE [LARGE SCALE GENOMIC DNA]</scope>
    <source>
        <strain evidence="3">17SD2-17</strain>
    </source>
</reference>
<evidence type="ECO:0000313" key="2">
    <source>
        <dbReference type="EMBL" id="AWN41022.1"/>
    </source>
</evidence>
<dbReference type="PROSITE" id="PS50234">
    <property type="entry name" value="VWFA"/>
    <property type="match status" value="1"/>
</dbReference>
<dbReference type="InterPro" id="IPR002035">
    <property type="entry name" value="VWF_A"/>
</dbReference>
<dbReference type="Gene3D" id="3.40.50.410">
    <property type="entry name" value="von Willebrand factor, type A domain"/>
    <property type="match status" value="2"/>
</dbReference>
<dbReference type="InterPro" id="IPR028087">
    <property type="entry name" value="Tad_N"/>
</dbReference>
<gene>
    <name evidence="2" type="ORF">DK389_11415</name>
</gene>
<sequence length="583" mass="63293">MPLRHPRFRTDQRGNIAIMFGLSLLPVLALSGAAIDYSQATTLRARLQAATDATALRLCQLPRTTSAADIKTKALAWMKSYMGNDLVTMPAADFKVTDDPRQIEMKSLMASPTYFGKIYKMLGSGPSLDGIPVGASARCAAPVPQDFEIALVVDTTGSMDGTDKKGVSKIVSLRKAAKDFVDFVADNPAFSAQTRIALVPFASSVAVDPTTITNAVWLDKDAKSPIHWNNFESDKKYFKSRFEIFDSLKKKYTDWKWSGCFESLPYPLNATDTGFDPGRNESYYVPLLAPDEPGDANTSNEVTYYGSGDKSSYYYGSYAQISTNSYMNDASNDSGCTSQPGDAVSAERRTCKYVNPKNAQNRPSSGLSVGNGPNYSCTSQALTRLTTDFTGLKAKIDTLYSRGATNIQEGLIWGWRTLSPNSVFADGYAYSRPNSRKVLILMTDGMNTWNPTSQNYSINKSVYSSFGYYVNADGSKAADYGKPTNRFPEATANPVDADDARAAMDKLTSTTCANIANMSTPIEVFTIGFSVDNDKIDQKGIDLLAGCASKPTTNHAFVANDSAALLAVFRQIATSIGALRLTQ</sequence>
<protein>
    <submittedName>
        <fullName evidence="2">von willebrand factor type a</fullName>
    </submittedName>
</protein>
<evidence type="ECO:0000313" key="3">
    <source>
        <dbReference type="Proteomes" id="UP000245926"/>
    </source>
</evidence>
<dbReference type="AlphaFoldDB" id="A0A2U8W6J9"/>
<dbReference type="Pfam" id="PF13400">
    <property type="entry name" value="Tad"/>
    <property type="match status" value="1"/>
</dbReference>
<name>A0A2U8W6J9_9HYPH</name>
<dbReference type="OrthoDB" id="7522752at2"/>
<evidence type="ECO:0000259" key="1">
    <source>
        <dbReference type="PROSITE" id="PS50234"/>
    </source>
</evidence>
<organism evidence="2 3">
    <name type="scientific">Methylobacterium durans</name>
    <dbReference type="NCBI Taxonomy" id="2202825"/>
    <lineage>
        <taxon>Bacteria</taxon>
        <taxon>Pseudomonadati</taxon>
        <taxon>Pseudomonadota</taxon>
        <taxon>Alphaproteobacteria</taxon>
        <taxon>Hyphomicrobiales</taxon>
        <taxon>Methylobacteriaceae</taxon>
        <taxon>Methylobacterium</taxon>
    </lineage>
</organism>
<dbReference type="EMBL" id="CP029550">
    <property type="protein sequence ID" value="AWN41022.1"/>
    <property type="molecule type" value="Genomic_DNA"/>
</dbReference>
<dbReference type="SUPFAM" id="SSF53300">
    <property type="entry name" value="vWA-like"/>
    <property type="match status" value="1"/>
</dbReference>
<dbReference type="InterPro" id="IPR036465">
    <property type="entry name" value="vWFA_dom_sf"/>
</dbReference>
<proteinExistence type="predicted"/>
<feature type="domain" description="VWFA" evidence="1">
    <location>
        <begin position="395"/>
        <end position="572"/>
    </location>
</feature>
<dbReference type="Proteomes" id="UP000245926">
    <property type="component" value="Chromosome"/>
</dbReference>